<keyword evidence="3" id="KW-0175">Coiled coil</keyword>
<dbReference type="InterPro" id="IPR035965">
    <property type="entry name" value="PAS-like_dom_sf"/>
</dbReference>
<dbReference type="SUPFAM" id="SSF55874">
    <property type="entry name" value="ATPase domain of HSP90 chaperone/DNA topoisomerase II/histidine kinase"/>
    <property type="match status" value="1"/>
</dbReference>
<keyword evidence="6" id="KW-0418">Kinase</keyword>
<dbReference type="InterPro" id="IPR004358">
    <property type="entry name" value="Sig_transdc_His_kin-like_C"/>
</dbReference>
<dbReference type="KEGG" id="hch:HCH_00674"/>
<feature type="domain" description="PAC" evidence="5">
    <location>
        <begin position="84"/>
        <end position="139"/>
    </location>
</feature>
<dbReference type="PROSITE" id="PS50113">
    <property type="entry name" value="PAC"/>
    <property type="match status" value="1"/>
</dbReference>
<evidence type="ECO:0000256" key="1">
    <source>
        <dbReference type="ARBA" id="ARBA00000085"/>
    </source>
</evidence>
<dbReference type="Gene3D" id="3.30.450.20">
    <property type="entry name" value="PAS domain"/>
    <property type="match status" value="1"/>
</dbReference>
<dbReference type="PROSITE" id="PS50109">
    <property type="entry name" value="HIS_KIN"/>
    <property type="match status" value="1"/>
</dbReference>
<dbReference type="Pfam" id="PF08448">
    <property type="entry name" value="PAS_4"/>
    <property type="match status" value="1"/>
</dbReference>
<keyword evidence="7" id="KW-1185">Reference proteome</keyword>
<organism evidence="6 7">
    <name type="scientific">Hahella chejuensis (strain KCTC 2396)</name>
    <dbReference type="NCBI Taxonomy" id="349521"/>
    <lineage>
        <taxon>Bacteria</taxon>
        <taxon>Pseudomonadati</taxon>
        <taxon>Pseudomonadota</taxon>
        <taxon>Gammaproteobacteria</taxon>
        <taxon>Oceanospirillales</taxon>
        <taxon>Hahellaceae</taxon>
        <taxon>Hahella</taxon>
    </lineage>
</organism>
<dbReference type="eggNOG" id="COG4191">
    <property type="taxonomic scope" value="Bacteria"/>
</dbReference>
<dbReference type="RefSeq" id="WP_011394651.1">
    <property type="nucleotide sequence ID" value="NC_007645.1"/>
</dbReference>
<evidence type="ECO:0000256" key="3">
    <source>
        <dbReference type="SAM" id="Coils"/>
    </source>
</evidence>
<dbReference type="InterPro" id="IPR036890">
    <property type="entry name" value="HATPase_C_sf"/>
</dbReference>
<dbReference type="SMART" id="SM00387">
    <property type="entry name" value="HATPase_c"/>
    <property type="match status" value="1"/>
</dbReference>
<dbReference type="Pfam" id="PF02518">
    <property type="entry name" value="HATPase_c"/>
    <property type="match status" value="1"/>
</dbReference>
<dbReference type="EMBL" id="CP000155">
    <property type="protein sequence ID" value="ABC27574.1"/>
    <property type="molecule type" value="Genomic_DNA"/>
</dbReference>
<accession>Q2SP50</accession>
<dbReference type="PRINTS" id="PR00344">
    <property type="entry name" value="BCTRLSENSOR"/>
</dbReference>
<dbReference type="Proteomes" id="UP000000238">
    <property type="component" value="Chromosome"/>
</dbReference>
<dbReference type="AlphaFoldDB" id="Q2SP50"/>
<dbReference type="InterPro" id="IPR000700">
    <property type="entry name" value="PAS-assoc_C"/>
</dbReference>
<proteinExistence type="predicted"/>
<dbReference type="InterPro" id="IPR005467">
    <property type="entry name" value="His_kinase_dom"/>
</dbReference>
<dbReference type="HOGENOM" id="CLU_000445_114_39_6"/>
<sequence>MSFEQKLLENVLQQISMGIVILDQDCRICFWNEFMQINSGETSAIDKSIFDVFPDLPQSWFKKKIDTVYTIQNMAFTDWKKRPYVFHFPTSRPMTGGLDVMYQNATFSPLTDEKGEVTGVLIMITDVTEVAEQTLQLERLTARLEHEKQEQKKLIAKLEEAQNQLLQSEKMAAIGQLAAGVAHEINNPTGYVYSNMGSLGHMVNDLLAVIAVYEQQFEKVGDTAIREAVNKAKEEYDFDYLKEDLVTLVNESKDGIERVKRIVQDLKGFSHVGESDWQEADLHNGMDSTLNVVWNEVKFKAEVQKEYGDIPRVECIPSQINQVFMNLIVNAAHAIEKQGIIKITTGCEGDMVFIRVSDTGAGISSENLNRIFEPFFTTKPVGKGTGLGLSVSYSIVQKHHGRMEVASKPGEGTTFTIWLPVTQPEEEAGEE</sequence>
<name>Q2SP50_HAHCH</name>
<evidence type="ECO:0000313" key="7">
    <source>
        <dbReference type="Proteomes" id="UP000000238"/>
    </source>
</evidence>
<dbReference type="InterPro" id="IPR013656">
    <property type="entry name" value="PAS_4"/>
</dbReference>
<evidence type="ECO:0000313" key="6">
    <source>
        <dbReference type="EMBL" id="ABC27574.1"/>
    </source>
</evidence>
<dbReference type="OrthoDB" id="1931120at2"/>
<dbReference type="STRING" id="349521.HCH_00674"/>
<protein>
    <recommendedName>
        <fullName evidence="2">histidine kinase</fullName>
        <ecNumber evidence="2">2.7.13.3</ecNumber>
    </recommendedName>
</protein>
<dbReference type="InterPro" id="IPR003594">
    <property type="entry name" value="HATPase_dom"/>
</dbReference>
<dbReference type="PANTHER" id="PTHR43065">
    <property type="entry name" value="SENSOR HISTIDINE KINASE"/>
    <property type="match status" value="1"/>
</dbReference>
<dbReference type="EC" id="2.7.13.3" evidence="2"/>
<comment type="catalytic activity">
    <reaction evidence="1">
        <text>ATP + protein L-histidine = ADP + protein N-phospho-L-histidine.</text>
        <dbReference type="EC" id="2.7.13.3"/>
    </reaction>
</comment>
<feature type="domain" description="Histidine kinase" evidence="4">
    <location>
        <begin position="180"/>
        <end position="423"/>
    </location>
</feature>
<evidence type="ECO:0000259" key="4">
    <source>
        <dbReference type="PROSITE" id="PS50109"/>
    </source>
</evidence>
<evidence type="ECO:0000256" key="2">
    <source>
        <dbReference type="ARBA" id="ARBA00012438"/>
    </source>
</evidence>
<gene>
    <name evidence="6" type="ordered locus">HCH_00674</name>
</gene>
<keyword evidence="6" id="KW-0808">Transferase</keyword>
<feature type="coiled-coil region" evidence="3">
    <location>
        <begin position="130"/>
        <end position="171"/>
    </location>
</feature>
<reference evidence="6 7" key="1">
    <citation type="journal article" date="2005" name="Nucleic Acids Res.">
        <title>Genomic blueprint of Hahella chejuensis, a marine microbe producing an algicidal agent.</title>
        <authorList>
            <person name="Jeong H."/>
            <person name="Yim J.H."/>
            <person name="Lee C."/>
            <person name="Choi S.-H."/>
            <person name="Park Y.K."/>
            <person name="Yoon S.H."/>
            <person name="Hur C.-G."/>
            <person name="Kang H.-Y."/>
            <person name="Kim D."/>
            <person name="Lee H.H."/>
            <person name="Park K.H."/>
            <person name="Park S.-H."/>
            <person name="Park H.-S."/>
            <person name="Lee H.K."/>
            <person name="Oh T.K."/>
            <person name="Kim J.F."/>
        </authorList>
    </citation>
    <scope>NUCLEOTIDE SEQUENCE [LARGE SCALE GENOMIC DNA]</scope>
    <source>
        <strain evidence="6 7">KCTC 2396</strain>
    </source>
</reference>
<dbReference type="Gene3D" id="1.10.287.130">
    <property type="match status" value="1"/>
</dbReference>
<dbReference type="GO" id="GO:0004673">
    <property type="term" value="F:protein histidine kinase activity"/>
    <property type="evidence" value="ECO:0007669"/>
    <property type="project" value="UniProtKB-EC"/>
</dbReference>
<dbReference type="Gene3D" id="3.30.565.10">
    <property type="entry name" value="Histidine kinase-like ATPase, C-terminal domain"/>
    <property type="match status" value="1"/>
</dbReference>
<evidence type="ECO:0000259" key="5">
    <source>
        <dbReference type="PROSITE" id="PS50113"/>
    </source>
</evidence>
<dbReference type="SUPFAM" id="SSF55785">
    <property type="entry name" value="PYP-like sensor domain (PAS domain)"/>
    <property type="match status" value="1"/>
</dbReference>
<dbReference type="PANTHER" id="PTHR43065:SF50">
    <property type="entry name" value="HISTIDINE KINASE"/>
    <property type="match status" value="1"/>
</dbReference>